<sequence>MATFTVSTEMLFKKFTSLGIELVHFLFFKEVSHSKDQFVTFDVSRSFEFIKLSFWLISLGRSSKKSKIKNNPGRVGSLLYLGYCSNGLTSTRYIIASPNQGKTDQHEHIKASINRKEDGGISHMI</sequence>
<comment type="caution">
    <text evidence="1">The sequence shown here is derived from an EMBL/GenBank/DDBJ whole genome shotgun (WGS) entry which is preliminary data.</text>
</comment>
<keyword evidence="2" id="KW-1185">Reference proteome</keyword>
<organism evidence="1 2">
    <name type="scientific">Anisodus tanguticus</name>
    <dbReference type="NCBI Taxonomy" id="243964"/>
    <lineage>
        <taxon>Eukaryota</taxon>
        <taxon>Viridiplantae</taxon>
        <taxon>Streptophyta</taxon>
        <taxon>Embryophyta</taxon>
        <taxon>Tracheophyta</taxon>
        <taxon>Spermatophyta</taxon>
        <taxon>Magnoliopsida</taxon>
        <taxon>eudicotyledons</taxon>
        <taxon>Gunneridae</taxon>
        <taxon>Pentapetalae</taxon>
        <taxon>asterids</taxon>
        <taxon>lamiids</taxon>
        <taxon>Solanales</taxon>
        <taxon>Solanaceae</taxon>
        <taxon>Solanoideae</taxon>
        <taxon>Hyoscyameae</taxon>
        <taxon>Anisodus</taxon>
    </lineage>
</organism>
<gene>
    <name evidence="1" type="ORF">RND71_026685</name>
</gene>
<evidence type="ECO:0000313" key="2">
    <source>
        <dbReference type="Proteomes" id="UP001291623"/>
    </source>
</evidence>
<proteinExistence type="predicted"/>
<protein>
    <submittedName>
        <fullName evidence="1">Uncharacterized protein</fullName>
    </submittedName>
</protein>
<dbReference type="AlphaFoldDB" id="A0AAE1V8J0"/>
<dbReference type="Proteomes" id="UP001291623">
    <property type="component" value="Unassembled WGS sequence"/>
</dbReference>
<evidence type="ECO:0000313" key="1">
    <source>
        <dbReference type="EMBL" id="KAK4354491.1"/>
    </source>
</evidence>
<reference evidence="1" key="1">
    <citation type="submission" date="2023-12" db="EMBL/GenBank/DDBJ databases">
        <title>Genome assembly of Anisodus tanguticus.</title>
        <authorList>
            <person name="Wang Y.-J."/>
        </authorList>
    </citation>
    <scope>NUCLEOTIDE SEQUENCE</scope>
    <source>
        <strain evidence="1">KB-2021</strain>
        <tissue evidence="1">Leaf</tissue>
    </source>
</reference>
<dbReference type="EMBL" id="JAVYJV010000014">
    <property type="protein sequence ID" value="KAK4354491.1"/>
    <property type="molecule type" value="Genomic_DNA"/>
</dbReference>
<accession>A0AAE1V8J0</accession>
<name>A0AAE1V8J0_9SOLA</name>